<sequence length="215" mass="21895">MATLSSSLNNAAPPAPTVVSAPASNPGATGHGAKVPKPVEVTSVPQTPVQGGTPAGGTPRPELPISEEPPKEPTPEAPVILGPRDPAAGPKEPSPPEPVIETDAPDGAAVMATASHSPTAGPGEKRKAAGEEEEGEKSPLAANGHGQEKSSEDDEDRPDKKAKLTEKIADKVSEAKDKVESKVKGKPGRPKKDTKAPAPVGRTERKTRSQGPAVD</sequence>
<evidence type="ECO:0000313" key="3">
    <source>
        <dbReference type="Proteomes" id="UP000029964"/>
    </source>
</evidence>
<feature type="compositionally biased region" description="Low complexity" evidence="1">
    <location>
        <begin position="9"/>
        <end position="26"/>
    </location>
</feature>
<feature type="compositionally biased region" description="Basic and acidic residues" evidence="1">
    <location>
        <begin position="157"/>
        <end position="183"/>
    </location>
</feature>
<protein>
    <submittedName>
        <fullName evidence="2">Uncharacterized protein</fullName>
    </submittedName>
</protein>
<reference evidence="3" key="1">
    <citation type="journal article" date="2014" name="Genome Announc.">
        <title>Genome sequence and annotation of Acremonium chrysogenum, producer of the beta-lactam antibiotic cephalosporin C.</title>
        <authorList>
            <person name="Terfehr D."/>
            <person name="Dahlmann T.A."/>
            <person name="Specht T."/>
            <person name="Zadra I."/>
            <person name="Kuernsteiner H."/>
            <person name="Kueck U."/>
        </authorList>
    </citation>
    <scope>NUCLEOTIDE SEQUENCE [LARGE SCALE GENOMIC DNA]</scope>
    <source>
        <strain evidence="3">ATCC 11550 / CBS 779.69 / DSM 880 / IAM 14645 / JCM 23072 / IMI 49137</strain>
    </source>
</reference>
<dbReference type="HOGENOM" id="CLU_1282898_0_0_1"/>
<dbReference type="Proteomes" id="UP000029964">
    <property type="component" value="Unassembled WGS sequence"/>
</dbReference>
<proteinExistence type="predicted"/>
<evidence type="ECO:0000313" key="2">
    <source>
        <dbReference type="EMBL" id="KFH44649.1"/>
    </source>
</evidence>
<accession>A0A086T5L7</accession>
<organism evidence="2 3">
    <name type="scientific">Hapsidospora chrysogenum (strain ATCC 11550 / CBS 779.69 / DSM 880 / IAM 14645 / JCM 23072 / IMI 49137)</name>
    <name type="common">Acremonium chrysogenum</name>
    <dbReference type="NCBI Taxonomy" id="857340"/>
    <lineage>
        <taxon>Eukaryota</taxon>
        <taxon>Fungi</taxon>
        <taxon>Dikarya</taxon>
        <taxon>Ascomycota</taxon>
        <taxon>Pezizomycotina</taxon>
        <taxon>Sordariomycetes</taxon>
        <taxon>Hypocreomycetidae</taxon>
        <taxon>Hypocreales</taxon>
        <taxon>Bionectriaceae</taxon>
        <taxon>Hapsidospora</taxon>
    </lineage>
</organism>
<keyword evidence="3" id="KW-1185">Reference proteome</keyword>
<comment type="caution">
    <text evidence="2">The sequence shown here is derived from an EMBL/GenBank/DDBJ whole genome shotgun (WGS) entry which is preliminary data.</text>
</comment>
<name>A0A086T5L7_HAPC1</name>
<gene>
    <name evidence="2" type="ORF">ACRE_046160</name>
</gene>
<dbReference type="AlphaFoldDB" id="A0A086T5L7"/>
<dbReference type="EMBL" id="JPKY01000045">
    <property type="protein sequence ID" value="KFH44649.1"/>
    <property type="molecule type" value="Genomic_DNA"/>
</dbReference>
<dbReference type="OrthoDB" id="5235746at2759"/>
<feature type="region of interest" description="Disordered" evidence="1">
    <location>
        <begin position="1"/>
        <end position="215"/>
    </location>
</feature>
<evidence type="ECO:0000256" key="1">
    <source>
        <dbReference type="SAM" id="MobiDB-lite"/>
    </source>
</evidence>